<gene>
    <name evidence="1" type="ORF">C8Q71DRAFT_767348</name>
</gene>
<name>A0ABQ8KC78_9APHY</name>
<evidence type="ECO:0000313" key="2">
    <source>
        <dbReference type="Proteomes" id="UP000814176"/>
    </source>
</evidence>
<accession>A0ABQ8KC78</accession>
<evidence type="ECO:0000313" key="1">
    <source>
        <dbReference type="EMBL" id="KAH9834914.1"/>
    </source>
</evidence>
<protein>
    <submittedName>
        <fullName evidence="1">Uncharacterized protein</fullName>
    </submittedName>
</protein>
<comment type="caution">
    <text evidence="1">The sequence shown here is derived from an EMBL/GenBank/DDBJ whole genome shotgun (WGS) entry which is preliminary data.</text>
</comment>
<organism evidence="1 2">
    <name type="scientific">Rhodofomes roseus</name>
    <dbReference type="NCBI Taxonomy" id="34475"/>
    <lineage>
        <taxon>Eukaryota</taxon>
        <taxon>Fungi</taxon>
        <taxon>Dikarya</taxon>
        <taxon>Basidiomycota</taxon>
        <taxon>Agaricomycotina</taxon>
        <taxon>Agaricomycetes</taxon>
        <taxon>Polyporales</taxon>
        <taxon>Rhodofomes</taxon>
    </lineage>
</organism>
<dbReference type="GeneID" id="72004949"/>
<dbReference type="RefSeq" id="XP_047777400.1">
    <property type="nucleotide sequence ID" value="XM_047924217.1"/>
</dbReference>
<dbReference type="EMBL" id="JADCUA010000014">
    <property type="protein sequence ID" value="KAH9834914.1"/>
    <property type="molecule type" value="Genomic_DNA"/>
</dbReference>
<sequence length="82" mass="9203">SAACRRVLTDQLKQILEVVGTGIRRVNTTHRQRHDHAVQNAQLAALRREEEAHVRERIRAGAWHDGRADCIARNGVMSGLSI</sequence>
<reference evidence="1 2" key="1">
    <citation type="journal article" date="2021" name="Environ. Microbiol.">
        <title>Gene family expansions and transcriptome signatures uncover fungal adaptations to wood decay.</title>
        <authorList>
            <person name="Hage H."/>
            <person name="Miyauchi S."/>
            <person name="Viragh M."/>
            <person name="Drula E."/>
            <person name="Min B."/>
            <person name="Chaduli D."/>
            <person name="Navarro D."/>
            <person name="Favel A."/>
            <person name="Norest M."/>
            <person name="Lesage-Meessen L."/>
            <person name="Balint B."/>
            <person name="Merenyi Z."/>
            <person name="de Eugenio L."/>
            <person name="Morin E."/>
            <person name="Martinez A.T."/>
            <person name="Baldrian P."/>
            <person name="Stursova M."/>
            <person name="Martinez M.J."/>
            <person name="Novotny C."/>
            <person name="Magnuson J.K."/>
            <person name="Spatafora J.W."/>
            <person name="Maurice S."/>
            <person name="Pangilinan J."/>
            <person name="Andreopoulos W."/>
            <person name="LaButti K."/>
            <person name="Hundley H."/>
            <person name="Na H."/>
            <person name="Kuo A."/>
            <person name="Barry K."/>
            <person name="Lipzen A."/>
            <person name="Henrissat B."/>
            <person name="Riley R."/>
            <person name="Ahrendt S."/>
            <person name="Nagy L.G."/>
            <person name="Grigoriev I.V."/>
            <person name="Martin F."/>
            <person name="Rosso M.N."/>
        </authorList>
    </citation>
    <scope>NUCLEOTIDE SEQUENCE [LARGE SCALE GENOMIC DNA]</scope>
    <source>
        <strain evidence="1 2">CIRM-BRFM 1785</strain>
    </source>
</reference>
<proteinExistence type="predicted"/>
<dbReference type="Proteomes" id="UP000814176">
    <property type="component" value="Unassembled WGS sequence"/>
</dbReference>
<keyword evidence="2" id="KW-1185">Reference proteome</keyword>
<feature type="non-terminal residue" evidence="1">
    <location>
        <position position="1"/>
    </location>
</feature>